<keyword evidence="1" id="KW-0812">Transmembrane</keyword>
<keyword evidence="1" id="KW-1133">Transmembrane helix</keyword>
<reference evidence="3" key="1">
    <citation type="journal article" date="2019" name="Int. J. Syst. Evol. Microbiol.">
        <title>The Global Catalogue of Microorganisms (GCM) 10K type strain sequencing project: providing services to taxonomists for standard genome sequencing and annotation.</title>
        <authorList>
            <consortium name="The Broad Institute Genomics Platform"/>
            <consortium name="The Broad Institute Genome Sequencing Center for Infectious Disease"/>
            <person name="Wu L."/>
            <person name="Ma J."/>
        </authorList>
    </citation>
    <scope>NUCLEOTIDE SEQUENCE [LARGE SCALE GENOMIC DNA]</scope>
    <source>
        <strain evidence="3">CGMCC 1.12702</strain>
    </source>
</reference>
<dbReference type="EMBL" id="JBHUGS010000004">
    <property type="protein sequence ID" value="MFD1951875.1"/>
    <property type="molecule type" value="Genomic_DNA"/>
</dbReference>
<name>A0ABW4TYR8_9SPHN</name>
<evidence type="ECO:0000256" key="1">
    <source>
        <dbReference type="SAM" id="Phobius"/>
    </source>
</evidence>
<proteinExistence type="predicted"/>
<protein>
    <submittedName>
        <fullName evidence="2">Uncharacterized protein</fullName>
    </submittedName>
</protein>
<sequence length="149" mass="15314">MYHNLNLSSRVAVLGGISPRAAAVGTVSTPWMDMQMLFTAMAILSIGAFGAGATVDAQIEQATDANGANAKPIPGSQITQLLAAGGNDRQAQIDLRQEDFDRNAGFRFFRLTVTVGGAATQLAASLIGADFRAGSGTRNAATTVAQTVG</sequence>
<dbReference type="Proteomes" id="UP001597400">
    <property type="component" value="Unassembled WGS sequence"/>
</dbReference>
<gene>
    <name evidence="2" type="ORF">ACFSGX_13965</name>
</gene>
<evidence type="ECO:0000313" key="2">
    <source>
        <dbReference type="EMBL" id="MFD1951875.1"/>
    </source>
</evidence>
<keyword evidence="1" id="KW-0472">Membrane</keyword>
<feature type="transmembrane region" description="Helical" evidence="1">
    <location>
        <begin position="36"/>
        <end position="55"/>
    </location>
</feature>
<organism evidence="2 3">
    <name type="scientific">Sphingomonas arantia</name>
    <dbReference type="NCBI Taxonomy" id="1460676"/>
    <lineage>
        <taxon>Bacteria</taxon>
        <taxon>Pseudomonadati</taxon>
        <taxon>Pseudomonadota</taxon>
        <taxon>Alphaproteobacteria</taxon>
        <taxon>Sphingomonadales</taxon>
        <taxon>Sphingomonadaceae</taxon>
        <taxon>Sphingomonas</taxon>
    </lineage>
</organism>
<keyword evidence="3" id="KW-1185">Reference proteome</keyword>
<comment type="caution">
    <text evidence="2">The sequence shown here is derived from an EMBL/GenBank/DDBJ whole genome shotgun (WGS) entry which is preliminary data.</text>
</comment>
<evidence type="ECO:0000313" key="3">
    <source>
        <dbReference type="Proteomes" id="UP001597400"/>
    </source>
</evidence>
<accession>A0ABW4TYR8</accession>
<dbReference type="RefSeq" id="WP_380930832.1">
    <property type="nucleotide sequence ID" value="NZ_JBHUGS010000004.1"/>
</dbReference>